<gene>
    <name evidence="1" type="ORF">D915_005659</name>
</gene>
<dbReference type="Proteomes" id="UP000230066">
    <property type="component" value="Unassembled WGS sequence"/>
</dbReference>
<name>A0A4E0RT27_FASHE</name>
<accession>A0A4E0RT27</accession>
<evidence type="ECO:0000313" key="2">
    <source>
        <dbReference type="Proteomes" id="UP000230066"/>
    </source>
</evidence>
<evidence type="ECO:0000313" key="1">
    <source>
        <dbReference type="EMBL" id="THD23757.1"/>
    </source>
</evidence>
<sequence>MERAAAILPAYMVEIRAPVSGSGASTKCVVFTENPLATSYQEGKRTLIFTEATSGSGSKKKLPITLKMRIGAYVHPLSRIFPTPEQISYCA</sequence>
<dbReference type="EMBL" id="JXXN02001963">
    <property type="protein sequence ID" value="THD23757.1"/>
    <property type="molecule type" value="Genomic_DNA"/>
</dbReference>
<keyword evidence="2" id="KW-1185">Reference proteome</keyword>
<organism evidence="1 2">
    <name type="scientific">Fasciola hepatica</name>
    <name type="common">Liver fluke</name>
    <dbReference type="NCBI Taxonomy" id="6192"/>
    <lineage>
        <taxon>Eukaryota</taxon>
        <taxon>Metazoa</taxon>
        <taxon>Spiralia</taxon>
        <taxon>Lophotrochozoa</taxon>
        <taxon>Platyhelminthes</taxon>
        <taxon>Trematoda</taxon>
        <taxon>Digenea</taxon>
        <taxon>Plagiorchiida</taxon>
        <taxon>Echinostomata</taxon>
        <taxon>Echinostomatoidea</taxon>
        <taxon>Fasciolidae</taxon>
        <taxon>Fasciola</taxon>
    </lineage>
</organism>
<protein>
    <submittedName>
        <fullName evidence="1">Uncharacterized protein</fullName>
    </submittedName>
</protein>
<dbReference type="AlphaFoldDB" id="A0A4E0RT27"/>
<comment type="caution">
    <text evidence="1">The sequence shown here is derived from an EMBL/GenBank/DDBJ whole genome shotgun (WGS) entry which is preliminary data.</text>
</comment>
<reference evidence="1" key="1">
    <citation type="submission" date="2019-03" db="EMBL/GenBank/DDBJ databases">
        <title>Improved annotation for the trematode Fasciola hepatica.</title>
        <authorList>
            <person name="Choi Y.-J."/>
            <person name="Martin J."/>
            <person name="Mitreva M."/>
        </authorList>
    </citation>
    <scope>NUCLEOTIDE SEQUENCE [LARGE SCALE GENOMIC DNA]</scope>
</reference>
<proteinExistence type="predicted"/>